<evidence type="ECO:0000256" key="2">
    <source>
        <dbReference type="ARBA" id="ARBA00022722"/>
    </source>
</evidence>
<dbReference type="EMBL" id="CAFBNE010000012">
    <property type="protein sequence ID" value="CAB4936174.1"/>
    <property type="molecule type" value="Genomic_DNA"/>
</dbReference>
<evidence type="ECO:0000259" key="5">
    <source>
        <dbReference type="Pfam" id="PF01850"/>
    </source>
</evidence>
<dbReference type="GO" id="GO:0046872">
    <property type="term" value="F:metal ion binding"/>
    <property type="evidence" value="ECO:0007669"/>
    <property type="project" value="UniProtKB-KW"/>
</dbReference>
<dbReference type="SUPFAM" id="SSF88723">
    <property type="entry name" value="PIN domain-like"/>
    <property type="match status" value="1"/>
</dbReference>
<proteinExistence type="inferred from homology"/>
<evidence type="ECO:0000256" key="1">
    <source>
        <dbReference type="ARBA" id="ARBA00022649"/>
    </source>
</evidence>
<reference evidence="6" key="1">
    <citation type="submission" date="2020-05" db="EMBL/GenBank/DDBJ databases">
        <authorList>
            <person name="Chiriac C."/>
            <person name="Salcher M."/>
            <person name="Ghai R."/>
            <person name="Kavagutti S V."/>
        </authorList>
    </citation>
    <scope>NUCLEOTIDE SEQUENCE</scope>
</reference>
<dbReference type="PANTHER" id="PTHR38826">
    <property type="entry name" value="RIBONUCLEASE VAPC13"/>
    <property type="match status" value="1"/>
</dbReference>
<organism evidence="6">
    <name type="scientific">freshwater metagenome</name>
    <dbReference type="NCBI Taxonomy" id="449393"/>
    <lineage>
        <taxon>unclassified sequences</taxon>
        <taxon>metagenomes</taxon>
        <taxon>ecological metagenomes</taxon>
    </lineage>
</organism>
<dbReference type="AlphaFoldDB" id="A0A6J7J0L1"/>
<evidence type="ECO:0000256" key="4">
    <source>
        <dbReference type="ARBA" id="ARBA00022801"/>
    </source>
</evidence>
<gene>
    <name evidence="6" type="ORF">UFOPK3772_00581</name>
</gene>
<dbReference type="PANTHER" id="PTHR38826:SF5">
    <property type="entry name" value="RIBONUCLEASE VAPC13"/>
    <property type="match status" value="1"/>
</dbReference>
<keyword evidence="2" id="KW-0540">Nuclease</keyword>
<keyword evidence="3" id="KW-0479">Metal-binding</keyword>
<dbReference type="InterPro" id="IPR002716">
    <property type="entry name" value="PIN_dom"/>
</dbReference>
<sequence>MLVLDTSVLVYASGADHPLREPAVRLLHDVVAARISATTTPEVLQEYAHVRARRRDRAGAFAQAERFAELLGPLTIVNTRDVLEGLRIWSQTSSLGAFDSVVAAVAISHGWEAVSSDRGFGSVAGLKWIDLAGY</sequence>
<dbReference type="InterPro" id="IPR029060">
    <property type="entry name" value="PIN-like_dom_sf"/>
</dbReference>
<accession>A0A6J7J0L1</accession>
<feature type="domain" description="PIN" evidence="5">
    <location>
        <begin position="3"/>
        <end position="125"/>
    </location>
</feature>
<keyword evidence="4" id="KW-0378">Hydrolase</keyword>
<dbReference type="InterPro" id="IPR052106">
    <property type="entry name" value="PINc/VapC_TA"/>
</dbReference>
<dbReference type="Gene3D" id="3.40.50.1010">
    <property type="entry name" value="5'-nuclease"/>
    <property type="match status" value="1"/>
</dbReference>
<dbReference type="Pfam" id="PF01850">
    <property type="entry name" value="PIN"/>
    <property type="match status" value="1"/>
</dbReference>
<dbReference type="InterPro" id="IPR022907">
    <property type="entry name" value="VapC_family"/>
</dbReference>
<evidence type="ECO:0000256" key="3">
    <source>
        <dbReference type="ARBA" id="ARBA00022723"/>
    </source>
</evidence>
<dbReference type="GO" id="GO:0004540">
    <property type="term" value="F:RNA nuclease activity"/>
    <property type="evidence" value="ECO:0007669"/>
    <property type="project" value="InterPro"/>
</dbReference>
<protein>
    <submittedName>
        <fullName evidence="6">Unannotated protein</fullName>
    </submittedName>
</protein>
<name>A0A6J7J0L1_9ZZZZ</name>
<dbReference type="HAMAP" id="MF_00265">
    <property type="entry name" value="VapC_Nob1"/>
    <property type="match status" value="1"/>
</dbReference>
<dbReference type="GO" id="GO:0016787">
    <property type="term" value="F:hydrolase activity"/>
    <property type="evidence" value="ECO:0007669"/>
    <property type="project" value="UniProtKB-KW"/>
</dbReference>
<keyword evidence="1" id="KW-1277">Toxin-antitoxin system</keyword>
<evidence type="ECO:0000313" key="6">
    <source>
        <dbReference type="EMBL" id="CAB4936174.1"/>
    </source>
</evidence>